<dbReference type="HOGENOM" id="CLU_366396_0_0_1"/>
<dbReference type="Proteomes" id="UP000006039">
    <property type="component" value="Unassembled WGS sequence"/>
</dbReference>
<dbReference type="PANTHER" id="PTHR33112">
    <property type="entry name" value="DOMAIN PROTEIN, PUTATIVE-RELATED"/>
    <property type="match status" value="1"/>
</dbReference>
<dbReference type="GeneID" id="20354329"/>
<feature type="transmembrane region" description="Helical" evidence="6">
    <location>
        <begin position="668"/>
        <end position="689"/>
    </location>
</feature>
<reference evidence="9" key="3">
    <citation type="submission" date="2010-09" db="EMBL/GenBank/DDBJ databases">
        <title>Annotation of Gaeumannomyces graminis var. tritici R3-111a-1.</title>
        <authorList>
            <consortium name="The Broad Institute Genome Sequencing Platform"/>
            <person name="Ma L.-J."/>
            <person name="Dead R."/>
            <person name="Young S.K."/>
            <person name="Zeng Q."/>
            <person name="Gargeya S."/>
            <person name="Fitzgerald M."/>
            <person name="Haas B."/>
            <person name="Abouelleil A."/>
            <person name="Alvarado L."/>
            <person name="Arachchi H.M."/>
            <person name="Berlin A."/>
            <person name="Brown A."/>
            <person name="Chapman S.B."/>
            <person name="Chen Z."/>
            <person name="Dunbar C."/>
            <person name="Freedman E."/>
            <person name="Gearin G."/>
            <person name="Gellesch M."/>
            <person name="Goldberg J."/>
            <person name="Griggs A."/>
            <person name="Gujja S."/>
            <person name="Heiman D."/>
            <person name="Howarth C."/>
            <person name="Larson L."/>
            <person name="Lui A."/>
            <person name="MacDonald P.J.P."/>
            <person name="Mehta T."/>
            <person name="Montmayeur A."/>
            <person name="Murphy C."/>
            <person name="Neiman D."/>
            <person name="Pearson M."/>
            <person name="Priest M."/>
            <person name="Roberts A."/>
            <person name="Saif S."/>
            <person name="Shea T."/>
            <person name="Shenoy N."/>
            <person name="Sisk P."/>
            <person name="Stolte C."/>
            <person name="Sykes S."/>
            <person name="Yandava C."/>
            <person name="Wortman J."/>
            <person name="Nusbaum C."/>
            <person name="Birren B."/>
        </authorList>
    </citation>
    <scope>NUCLEOTIDE SEQUENCE</scope>
    <source>
        <strain evidence="9">R3-111a-1</strain>
    </source>
</reference>
<protein>
    <recommendedName>
        <fullName evidence="12">Heterokaryon incompatibility domain-containing protein</fullName>
    </recommendedName>
</protein>
<feature type="region of interest" description="Disordered" evidence="5">
    <location>
        <begin position="482"/>
        <end position="510"/>
    </location>
</feature>
<dbReference type="EMBL" id="GL385463">
    <property type="protein sequence ID" value="EJT68558.1"/>
    <property type="molecule type" value="Genomic_DNA"/>
</dbReference>
<evidence type="ECO:0000259" key="8">
    <source>
        <dbReference type="Pfam" id="PF06985"/>
    </source>
</evidence>
<dbReference type="InterPro" id="IPR010730">
    <property type="entry name" value="HET"/>
</dbReference>
<dbReference type="eggNOG" id="KOG1286">
    <property type="taxonomic scope" value="Eukaryota"/>
</dbReference>
<evidence type="ECO:0000256" key="6">
    <source>
        <dbReference type="SAM" id="Phobius"/>
    </source>
</evidence>
<sequence length="761" mass="84927">MCRPETRESPVLSTLPSALCLDRVASPKSHYIVCSPLKQAGLCGSIPHYTQMDPDLREEHTECKHWTSRSSFLPSRLLDVTNPVQLRLVESNRLPESAATTSSSPPYIALSYCWGRVPFPYVTTPENIGVRKTQGFRERVLPRTIRDAVAITRQLGVAYLWVDALCILQGPTPEARKDWEQEARRMHSVYYGAFLTVAAAWAASADQGVFPGPYDVTATGIDVSPRSGRYPELNGIARAGEDRFVEPVSEPLYRRGWTLQERHLSRRLLIYTRDRVSWECQHGQNTENDNHGIALMTGSMRFLTGVTGEELGFRWRELVQDFSGRRISVATDKLPAIAGLARAMQDRTGDTYLAGLWRKTMCSNLLWVHVGFPARRGWGGPRGFPSRYRAPSWSWAAVDGSVNFGPGYSLGWRRAGPQLRRRRLRTGQRRPRVDEDLSCQAKVLGCEVVAAGSTGTFGEISGGYLDIQGPLMDASLLEYHQPSPDFSQDESNGNGGHCQRKTRDSEDGMRPLPRHQAAWRFQLKIFLDGKDGDITSKPLDVPLDLAGVWLLLIQRRIMLVLRRCEEEGAGPEDLPTFKRVGLAVHGRAPYSPMDRKMWFSKFEDKAPPCSAVRRIGIGGVLTKAGPLSLALGYTFWGLLYIWPLNLCVAEMCAYLPIRGSIFELASRFVDPALGFAMGWTYFFASLMLVCTEYPAIATVIRYWDSSTNPAAWIAVAMFSCIIVNLVAVKWYGEAEFIMASTKVLLLFALILITVITMAGGL</sequence>
<keyword evidence="2 6" id="KW-0812">Transmembrane</keyword>
<evidence type="ECO:0000256" key="3">
    <source>
        <dbReference type="ARBA" id="ARBA00022989"/>
    </source>
</evidence>
<dbReference type="VEuPathDB" id="FungiDB:GGTG_13871"/>
<comment type="subcellular location">
    <subcellularLocation>
        <location evidence="1">Membrane</location>
        <topology evidence="1">Multi-pass membrane protein</topology>
    </subcellularLocation>
</comment>
<keyword evidence="3 6" id="KW-1133">Transmembrane helix</keyword>
<feature type="transmembrane region" description="Helical" evidence="6">
    <location>
        <begin position="709"/>
        <end position="731"/>
    </location>
</feature>
<dbReference type="EnsemblFungi" id="EJT68558">
    <property type="protein sequence ID" value="EJT68558"/>
    <property type="gene ID" value="GGTG_13871"/>
</dbReference>
<reference evidence="10" key="4">
    <citation type="journal article" date="2015" name="G3 (Bethesda)">
        <title>Genome sequences of three phytopathogenic species of the Magnaporthaceae family of fungi.</title>
        <authorList>
            <person name="Okagaki L.H."/>
            <person name="Nunes C.C."/>
            <person name="Sailsbery J."/>
            <person name="Clay B."/>
            <person name="Brown D."/>
            <person name="John T."/>
            <person name="Oh Y."/>
            <person name="Young N."/>
            <person name="Fitzgerald M."/>
            <person name="Haas B.J."/>
            <person name="Zeng Q."/>
            <person name="Young S."/>
            <person name="Adiconis X."/>
            <person name="Fan L."/>
            <person name="Levin J.Z."/>
            <person name="Mitchell T.K."/>
            <person name="Okubara P.A."/>
            <person name="Farman M.L."/>
            <person name="Kohn L.M."/>
            <person name="Birren B."/>
            <person name="Ma L.-J."/>
            <person name="Dean R.A."/>
        </authorList>
    </citation>
    <scope>NUCLEOTIDE SEQUENCE</scope>
    <source>
        <strain evidence="10">R3-111a-1</strain>
    </source>
</reference>
<dbReference type="OrthoDB" id="47007at2759"/>
<reference evidence="10" key="5">
    <citation type="submission" date="2018-04" db="UniProtKB">
        <authorList>
            <consortium name="EnsemblFungi"/>
        </authorList>
    </citation>
    <scope>IDENTIFICATION</scope>
    <source>
        <strain evidence="10">R3-111a-1</strain>
    </source>
</reference>
<evidence type="ECO:0008006" key="12">
    <source>
        <dbReference type="Google" id="ProtNLM"/>
    </source>
</evidence>
<dbReference type="GO" id="GO:0055085">
    <property type="term" value="P:transmembrane transport"/>
    <property type="evidence" value="ECO:0007669"/>
    <property type="project" value="InterPro"/>
</dbReference>
<dbReference type="Pfam" id="PF00324">
    <property type="entry name" value="AA_permease"/>
    <property type="match status" value="1"/>
</dbReference>
<dbReference type="STRING" id="644352.J3PK25"/>
<gene>
    <name evidence="10" type="primary">20354329</name>
    <name evidence="9" type="ORF">GGTG_13871</name>
</gene>
<evidence type="ECO:0000259" key="7">
    <source>
        <dbReference type="Pfam" id="PF00324"/>
    </source>
</evidence>
<dbReference type="GO" id="GO:0016020">
    <property type="term" value="C:membrane"/>
    <property type="evidence" value="ECO:0007669"/>
    <property type="project" value="UniProtKB-SubCell"/>
</dbReference>
<dbReference type="RefSeq" id="XP_009230057.1">
    <property type="nucleotide sequence ID" value="XM_009231793.1"/>
</dbReference>
<dbReference type="Gene3D" id="1.20.1740.10">
    <property type="entry name" value="Amino acid/polyamine transporter I"/>
    <property type="match status" value="1"/>
</dbReference>
<name>J3PK25_GAET3</name>
<dbReference type="InterPro" id="IPR004841">
    <property type="entry name" value="AA-permease/SLC12A_dom"/>
</dbReference>
<keyword evidence="4 6" id="KW-0472">Membrane</keyword>
<dbReference type="AlphaFoldDB" id="J3PK25"/>
<proteinExistence type="predicted"/>
<feature type="transmembrane region" description="Helical" evidence="6">
    <location>
        <begin position="633"/>
        <end position="656"/>
    </location>
</feature>
<evidence type="ECO:0000256" key="1">
    <source>
        <dbReference type="ARBA" id="ARBA00004141"/>
    </source>
</evidence>
<reference evidence="9" key="2">
    <citation type="submission" date="2010-07" db="EMBL/GenBank/DDBJ databases">
        <authorList>
            <consortium name="The Broad Institute Genome Sequencing Platform"/>
            <consortium name="Broad Institute Genome Sequencing Center for Infectious Disease"/>
            <person name="Ma L.-J."/>
            <person name="Dead R."/>
            <person name="Young S."/>
            <person name="Zeng Q."/>
            <person name="Koehrsen M."/>
            <person name="Alvarado L."/>
            <person name="Berlin A."/>
            <person name="Chapman S.B."/>
            <person name="Chen Z."/>
            <person name="Freedman E."/>
            <person name="Gellesch M."/>
            <person name="Goldberg J."/>
            <person name="Griggs A."/>
            <person name="Gujja S."/>
            <person name="Heilman E.R."/>
            <person name="Heiman D."/>
            <person name="Hepburn T."/>
            <person name="Howarth C."/>
            <person name="Jen D."/>
            <person name="Larson L."/>
            <person name="Mehta T."/>
            <person name="Neiman D."/>
            <person name="Pearson M."/>
            <person name="Roberts A."/>
            <person name="Saif S."/>
            <person name="Shea T."/>
            <person name="Shenoy N."/>
            <person name="Sisk P."/>
            <person name="Stolte C."/>
            <person name="Sykes S."/>
            <person name="Walk T."/>
            <person name="White J."/>
            <person name="Yandava C."/>
            <person name="Haas B."/>
            <person name="Nusbaum C."/>
            <person name="Birren B."/>
        </authorList>
    </citation>
    <scope>NUCLEOTIDE SEQUENCE</scope>
    <source>
        <strain evidence="9">R3-111a-1</strain>
    </source>
</reference>
<evidence type="ECO:0000313" key="10">
    <source>
        <dbReference type="EnsemblFungi" id="EJT68558"/>
    </source>
</evidence>
<feature type="transmembrane region" description="Helical" evidence="6">
    <location>
        <begin position="743"/>
        <end position="760"/>
    </location>
</feature>
<evidence type="ECO:0000256" key="2">
    <source>
        <dbReference type="ARBA" id="ARBA00022692"/>
    </source>
</evidence>
<organism evidence="9">
    <name type="scientific">Gaeumannomyces tritici (strain R3-111a-1)</name>
    <name type="common">Wheat and barley take-all root rot fungus</name>
    <name type="synonym">Gaeumannomyces graminis var. tritici</name>
    <dbReference type="NCBI Taxonomy" id="644352"/>
    <lineage>
        <taxon>Eukaryota</taxon>
        <taxon>Fungi</taxon>
        <taxon>Dikarya</taxon>
        <taxon>Ascomycota</taxon>
        <taxon>Pezizomycotina</taxon>
        <taxon>Sordariomycetes</taxon>
        <taxon>Sordariomycetidae</taxon>
        <taxon>Magnaporthales</taxon>
        <taxon>Magnaporthaceae</taxon>
        <taxon>Gaeumannomyces</taxon>
    </lineage>
</organism>
<feature type="domain" description="Amino acid permease/ SLC12A" evidence="7">
    <location>
        <begin position="615"/>
        <end position="760"/>
    </location>
</feature>
<evidence type="ECO:0000313" key="11">
    <source>
        <dbReference type="Proteomes" id="UP000006039"/>
    </source>
</evidence>
<dbReference type="PANTHER" id="PTHR33112:SF16">
    <property type="entry name" value="HETEROKARYON INCOMPATIBILITY DOMAIN-CONTAINING PROTEIN"/>
    <property type="match status" value="1"/>
</dbReference>
<evidence type="ECO:0000313" key="9">
    <source>
        <dbReference type="EMBL" id="EJT68558.1"/>
    </source>
</evidence>
<accession>J3PK25</accession>
<evidence type="ECO:0000256" key="5">
    <source>
        <dbReference type="SAM" id="MobiDB-lite"/>
    </source>
</evidence>
<dbReference type="Pfam" id="PF06985">
    <property type="entry name" value="HET"/>
    <property type="match status" value="1"/>
</dbReference>
<keyword evidence="11" id="KW-1185">Reference proteome</keyword>
<reference evidence="11" key="1">
    <citation type="submission" date="2010-07" db="EMBL/GenBank/DDBJ databases">
        <title>The genome sequence of Gaeumannomyces graminis var. tritici strain R3-111a-1.</title>
        <authorList>
            <consortium name="The Broad Institute Genome Sequencing Platform"/>
            <person name="Ma L.-J."/>
            <person name="Dead R."/>
            <person name="Young S."/>
            <person name="Zeng Q."/>
            <person name="Koehrsen M."/>
            <person name="Alvarado L."/>
            <person name="Berlin A."/>
            <person name="Chapman S.B."/>
            <person name="Chen Z."/>
            <person name="Freedman E."/>
            <person name="Gellesch M."/>
            <person name="Goldberg J."/>
            <person name="Griggs A."/>
            <person name="Gujja S."/>
            <person name="Heilman E.R."/>
            <person name="Heiman D."/>
            <person name="Hepburn T."/>
            <person name="Howarth C."/>
            <person name="Jen D."/>
            <person name="Larson L."/>
            <person name="Mehta T."/>
            <person name="Neiman D."/>
            <person name="Pearson M."/>
            <person name="Roberts A."/>
            <person name="Saif S."/>
            <person name="Shea T."/>
            <person name="Shenoy N."/>
            <person name="Sisk P."/>
            <person name="Stolte C."/>
            <person name="Sykes S."/>
            <person name="Walk T."/>
            <person name="White J."/>
            <person name="Yandava C."/>
            <person name="Haas B."/>
            <person name="Nusbaum C."/>
            <person name="Birren B."/>
        </authorList>
    </citation>
    <scope>NUCLEOTIDE SEQUENCE [LARGE SCALE GENOMIC DNA]</scope>
    <source>
        <strain evidence="11">R3-111a-1</strain>
    </source>
</reference>
<evidence type="ECO:0000256" key="4">
    <source>
        <dbReference type="ARBA" id="ARBA00023136"/>
    </source>
</evidence>
<feature type="domain" description="Heterokaryon incompatibility" evidence="8">
    <location>
        <begin position="107"/>
        <end position="261"/>
    </location>
</feature>